<keyword evidence="2" id="KW-1185">Reference proteome</keyword>
<reference evidence="1 2" key="1">
    <citation type="submission" date="2024-04" db="EMBL/GenBank/DDBJ databases">
        <authorList>
            <person name="Rising A."/>
            <person name="Reimegard J."/>
            <person name="Sonavane S."/>
            <person name="Akerstrom W."/>
            <person name="Nylinder S."/>
            <person name="Hedman E."/>
            <person name="Kallberg Y."/>
        </authorList>
    </citation>
    <scope>NUCLEOTIDE SEQUENCE [LARGE SCALE GENOMIC DNA]</scope>
</reference>
<comment type="caution">
    <text evidence="1">The sequence shown here is derived from an EMBL/GenBank/DDBJ whole genome shotgun (WGS) entry which is preliminary data.</text>
</comment>
<name>A0AAV2AC70_9ARAC</name>
<gene>
    <name evidence="1" type="ORF">LARSCL_LOCUS10806</name>
</gene>
<proteinExistence type="predicted"/>
<dbReference type="EMBL" id="CAXIEN010000128">
    <property type="protein sequence ID" value="CAL1280173.1"/>
    <property type="molecule type" value="Genomic_DNA"/>
</dbReference>
<evidence type="ECO:0000313" key="1">
    <source>
        <dbReference type="EMBL" id="CAL1280173.1"/>
    </source>
</evidence>
<organism evidence="1 2">
    <name type="scientific">Larinioides sclopetarius</name>
    <dbReference type="NCBI Taxonomy" id="280406"/>
    <lineage>
        <taxon>Eukaryota</taxon>
        <taxon>Metazoa</taxon>
        <taxon>Ecdysozoa</taxon>
        <taxon>Arthropoda</taxon>
        <taxon>Chelicerata</taxon>
        <taxon>Arachnida</taxon>
        <taxon>Araneae</taxon>
        <taxon>Araneomorphae</taxon>
        <taxon>Entelegynae</taxon>
        <taxon>Araneoidea</taxon>
        <taxon>Araneidae</taxon>
        <taxon>Larinioides</taxon>
    </lineage>
</organism>
<protein>
    <submittedName>
        <fullName evidence="1">Uncharacterized protein</fullName>
    </submittedName>
</protein>
<accession>A0AAV2AC70</accession>
<dbReference type="Proteomes" id="UP001497382">
    <property type="component" value="Unassembled WGS sequence"/>
</dbReference>
<evidence type="ECO:0000313" key="2">
    <source>
        <dbReference type="Proteomes" id="UP001497382"/>
    </source>
</evidence>
<sequence length="50" mass="5582">MVRNFCDASRGYRDGHHNYCSSQLCSFGSSNLCSLLVGTEPPPPYEETVR</sequence>
<dbReference type="AlphaFoldDB" id="A0AAV2AC70"/>